<proteinExistence type="predicted"/>
<comment type="caution">
    <text evidence="2">The sequence shown here is derived from an EMBL/GenBank/DDBJ whole genome shotgun (WGS) entry which is preliminary data.</text>
</comment>
<accession>A0A928VX50</accession>
<keyword evidence="1" id="KW-1133">Transmembrane helix</keyword>
<protein>
    <submittedName>
        <fullName evidence="2">Metal-binding protein</fullName>
    </submittedName>
</protein>
<evidence type="ECO:0000313" key="2">
    <source>
        <dbReference type="EMBL" id="MBE9039285.1"/>
    </source>
</evidence>
<keyword evidence="3" id="KW-1185">Reference proteome</keyword>
<name>A0A928VX50_9CYAN</name>
<dbReference type="EMBL" id="JADEXN010000004">
    <property type="protein sequence ID" value="MBE9039285.1"/>
    <property type="molecule type" value="Genomic_DNA"/>
</dbReference>
<keyword evidence="1" id="KW-0812">Transmembrane</keyword>
<feature type="transmembrane region" description="Helical" evidence="1">
    <location>
        <begin position="34"/>
        <end position="52"/>
    </location>
</feature>
<evidence type="ECO:0000313" key="3">
    <source>
        <dbReference type="Proteomes" id="UP000621799"/>
    </source>
</evidence>
<dbReference type="AlphaFoldDB" id="A0A928VX50"/>
<dbReference type="RefSeq" id="WP_264319549.1">
    <property type="nucleotide sequence ID" value="NZ_JADEXN010000004.1"/>
</dbReference>
<dbReference type="PANTHER" id="PTHR39085">
    <property type="entry name" value="SLL0924 PROTEIN"/>
    <property type="match status" value="1"/>
</dbReference>
<dbReference type="PANTHER" id="PTHR39085:SF1">
    <property type="entry name" value="SLL0924 PROTEIN"/>
    <property type="match status" value="1"/>
</dbReference>
<dbReference type="InterPro" id="IPR019250">
    <property type="entry name" value="DUF2227_metal-bd"/>
</dbReference>
<feature type="transmembrane region" description="Helical" evidence="1">
    <location>
        <begin position="92"/>
        <end position="113"/>
    </location>
</feature>
<keyword evidence="1" id="KW-0472">Membrane</keyword>
<sequence length="199" mass="22378">MPSGRTHDRVTLWSLPLVASLTFARTQSDRLTLLVAGGFLFGGLMFGPDLDIRSRQYQRWGWLRWMWLPYQRSLRHRSILSHGPILGTVLRIAYLASWTMVLGIGAIVGWATVQQLGGGIENGQAWAAQIIERAGEGVVRSLYGYPGEWLALGLGLEIGAMSHSVCDWGSSLYKRFQKRGWQGISTAKKSKRKKHRRKL</sequence>
<evidence type="ECO:0000256" key="1">
    <source>
        <dbReference type="SAM" id="Phobius"/>
    </source>
</evidence>
<dbReference type="Proteomes" id="UP000621799">
    <property type="component" value="Unassembled WGS sequence"/>
</dbReference>
<dbReference type="Pfam" id="PF09988">
    <property type="entry name" value="DUF2227"/>
    <property type="match status" value="1"/>
</dbReference>
<gene>
    <name evidence="2" type="ORF">IQ235_00555</name>
</gene>
<reference evidence="2" key="1">
    <citation type="submission" date="2020-10" db="EMBL/GenBank/DDBJ databases">
        <authorList>
            <person name="Castelo-Branco R."/>
            <person name="Eusebio N."/>
            <person name="Adriana R."/>
            <person name="Vieira A."/>
            <person name="Brugerolle De Fraissinette N."/>
            <person name="Rezende De Castro R."/>
            <person name="Schneider M.P."/>
            <person name="Vasconcelos V."/>
            <person name="Leao P.N."/>
        </authorList>
    </citation>
    <scope>NUCLEOTIDE SEQUENCE</scope>
    <source>
        <strain evidence="2">LEGE 11467</strain>
    </source>
</reference>
<organism evidence="2 3">
    <name type="scientific">Zarconia navalis LEGE 11467</name>
    <dbReference type="NCBI Taxonomy" id="1828826"/>
    <lineage>
        <taxon>Bacteria</taxon>
        <taxon>Bacillati</taxon>
        <taxon>Cyanobacteriota</taxon>
        <taxon>Cyanophyceae</taxon>
        <taxon>Oscillatoriophycideae</taxon>
        <taxon>Oscillatoriales</taxon>
        <taxon>Oscillatoriales incertae sedis</taxon>
        <taxon>Zarconia</taxon>
        <taxon>Zarconia navalis</taxon>
    </lineage>
</organism>